<feature type="non-terminal residue" evidence="1">
    <location>
        <position position="1"/>
    </location>
</feature>
<gene>
    <name evidence="1" type="ORF">CVT25_004718</name>
</gene>
<evidence type="ECO:0000313" key="1">
    <source>
        <dbReference type="EMBL" id="PPQ87279.1"/>
    </source>
</evidence>
<comment type="caution">
    <text evidence="1">The sequence shown here is derived from an EMBL/GenBank/DDBJ whole genome shotgun (WGS) entry which is preliminary data.</text>
</comment>
<dbReference type="InParanoid" id="A0A409X926"/>
<name>A0A409X926_PSICY</name>
<dbReference type="Proteomes" id="UP000283269">
    <property type="component" value="Unassembled WGS sequence"/>
</dbReference>
<organism evidence="1 2">
    <name type="scientific">Psilocybe cyanescens</name>
    <dbReference type="NCBI Taxonomy" id="93625"/>
    <lineage>
        <taxon>Eukaryota</taxon>
        <taxon>Fungi</taxon>
        <taxon>Dikarya</taxon>
        <taxon>Basidiomycota</taxon>
        <taxon>Agaricomycotina</taxon>
        <taxon>Agaricomycetes</taxon>
        <taxon>Agaricomycetidae</taxon>
        <taxon>Agaricales</taxon>
        <taxon>Agaricineae</taxon>
        <taxon>Strophariaceae</taxon>
        <taxon>Psilocybe</taxon>
    </lineage>
</organism>
<accession>A0A409X926</accession>
<keyword evidence="2" id="KW-1185">Reference proteome</keyword>
<protein>
    <submittedName>
        <fullName evidence="1">Uncharacterized protein</fullName>
    </submittedName>
</protein>
<reference evidence="1 2" key="1">
    <citation type="journal article" date="2018" name="Evol. Lett.">
        <title>Horizontal gene cluster transfer increased hallucinogenic mushroom diversity.</title>
        <authorList>
            <person name="Reynolds H.T."/>
            <person name="Vijayakumar V."/>
            <person name="Gluck-Thaler E."/>
            <person name="Korotkin H.B."/>
            <person name="Matheny P.B."/>
            <person name="Slot J.C."/>
        </authorList>
    </citation>
    <scope>NUCLEOTIDE SEQUENCE [LARGE SCALE GENOMIC DNA]</scope>
    <source>
        <strain evidence="1 2">2631</strain>
    </source>
</reference>
<proteinExistence type="predicted"/>
<evidence type="ECO:0000313" key="2">
    <source>
        <dbReference type="Proteomes" id="UP000283269"/>
    </source>
</evidence>
<sequence length="186" mass="20943">GVLNSDEFPALLDEIYLEITSPDIGRINRHQSSSNSISNFVRALTDVPLSASYLWQCIEVFDEMAASKGPLMSTSAETVLAEVARCTGILPNLHTVQFDFFSVSTNMIMNTFTRCIYRQVRTLSITSHHSYAHFVDTYFPQLQRISPYMHHPFLKLPTTNQSIETIGLTVLSTNHSECEPRLIAGR</sequence>
<dbReference type="AlphaFoldDB" id="A0A409X926"/>
<dbReference type="EMBL" id="NHYD01002317">
    <property type="protein sequence ID" value="PPQ87279.1"/>
    <property type="molecule type" value="Genomic_DNA"/>
</dbReference>